<dbReference type="PANTHER" id="PTHR42683">
    <property type="entry name" value="ALDEHYDE REDUCTASE"/>
    <property type="match status" value="1"/>
</dbReference>
<keyword evidence="4" id="KW-0560">Oxidoreductase</keyword>
<dbReference type="InterPro" id="IPR011032">
    <property type="entry name" value="GroES-like_sf"/>
</dbReference>
<keyword evidence="7" id="KW-1185">Reference proteome</keyword>
<dbReference type="AlphaFoldDB" id="A0A2P5AFM5"/>
<dbReference type="OrthoDB" id="1879366at2759"/>
<dbReference type="Gene3D" id="3.90.180.10">
    <property type="entry name" value="Medium-chain alcohol dehydrogenases, catalytic domain"/>
    <property type="match status" value="1"/>
</dbReference>
<dbReference type="STRING" id="3476.A0A2P5AFM5"/>
<dbReference type="Gene3D" id="3.40.50.720">
    <property type="entry name" value="NAD(P)-binding Rossmann-like Domain"/>
    <property type="match status" value="1"/>
</dbReference>
<evidence type="ECO:0000313" key="7">
    <source>
        <dbReference type="Proteomes" id="UP000237105"/>
    </source>
</evidence>
<comment type="similarity">
    <text evidence="1">Belongs to the zinc-containing alcohol dehydrogenase family.</text>
</comment>
<evidence type="ECO:0000256" key="2">
    <source>
        <dbReference type="ARBA" id="ARBA00022723"/>
    </source>
</evidence>
<dbReference type="SUPFAM" id="SSF50129">
    <property type="entry name" value="GroES-like"/>
    <property type="match status" value="1"/>
</dbReference>
<evidence type="ECO:0000256" key="1">
    <source>
        <dbReference type="ARBA" id="ARBA00008072"/>
    </source>
</evidence>
<sequence length="184" mass="19781">MEGRMTVRLAAKDTTDHTDLHQMRNEIHSTTYPLVPGREVWGEIVELGSEVKNLKAGNKVGLGCIAWSCGECSSFLSKLEQYCSKKIPTVNGTYQDGTLTHGGFSSAMVVHQSFVVRIPEKLAPEQAAPLLCAGVTAYSPLKQFLNGSNKLLRGGILGLGGVGHLGVTVAKAMGYHVTVDKLFH</sequence>
<keyword evidence="2" id="KW-0479">Metal-binding</keyword>
<keyword evidence="3" id="KW-0862">Zinc</keyword>
<dbReference type="Pfam" id="PF08240">
    <property type="entry name" value="ADH_N"/>
    <property type="match status" value="1"/>
</dbReference>
<dbReference type="InterPro" id="IPR047109">
    <property type="entry name" value="CAD-like"/>
</dbReference>
<reference evidence="7" key="1">
    <citation type="submission" date="2016-06" db="EMBL/GenBank/DDBJ databases">
        <title>Parallel loss of symbiosis genes in relatives of nitrogen-fixing non-legume Parasponia.</title>
        <authorList>
            <person name="Van Velzen R."/>
            <person name="Holmer R."/>
            <person name="Bu F."/>
            <person name="Rutten L."/>
            <person name="Van Zeijl A."/>
            <person name="Liu W."/>
            <person name="Santuari L."/>
            <person name="Cao Q."/>
            <person name="Sharma T."/>
            <person name="Shen D."/>
            <person name="Roswanjaya Y."/>
            <person name="Wardhani T."/>
            <person name="Kalhor M.S."/>
            <person name="Jansen J."/>
            <person name="Van den Hoogen J."/>
            <person name="Gungor B."/>
            <person name="Hartog M."/>
            <person name="Hontelez J."/>
            <person name="Verver J."/>
            <person name="Yang W.-C."/>
            <person name="Schijlen E."/>
            <person name="Repin R."/>
            <person name="Schilthuizen M."/>
            <person name="Schranz E."/>
            <person name="Heidstra R."/>
            <person name="Miyata K."/>
            <person name="Fedorova E."/>
            <person name="Kohlen W."/>
            <person name="Bisseling T."/>
            <person name="Smit S."/>
            <person name="Geurts R."/>
        </authorList>
    </citation>
    <scope>NUCLEOTIDE SEQUENCE [LARGE SCALE GENOMIC DNA]</scope>
    <source>
        <strain evidence="7">cv. WU1-14</strain>
    </source>
</reference>
<evidence type="ECO:0000256" key="4">
    <source>
        <dbReference type="ARBA" id="ARBA00023002"/>
    </source>
</evidence>
<protein>
    <submittedName>
        <fullName evidence="6">Alcohol dehydrogenase superfamily, zinc-type</fullName>
    </submittedName>
</protein>
<evidence type="ECO:0000313" key="6">
    <source>
        <dbReference type="EMBL" id="PON35341.1"/>
    </source>
</evidence>
<dbReference type="GO" id="GO:0016616">
    <property type="term" value="F:oxidoreductase activity, acting on the CH-OH group of donors, NAD or NADP as acceptor"/>
    <property type="evidence" value="ECO:0007669"/>
    <property type="project" value="InterPro"/>
</dbReference>
<gene>
    <name evidence="6" type="ORF">PanWU01x14_337280</name>
</gene>
<feature type="domain" description="Alcohol dehydrogenase-like N-terminal" evidence="5">
    <location>
        <begin position="15"/>
        <end position="120"/>
    </location>
</feature>
<evidence type="ECO:0000256" key="3">
    <source>
        <dbReference type="ARBA" id="ARBA00022833"/>
    </source>
</evidence>
<dbReference type="InterPro" id="IPR013154">
    <property type="entry name" value="ADH-like_N"/>
</dbReference>
<proteinExistence type="inferred from homology"/>
<dbReference type="Proteomes" id="UP000237105">
    <property type="component" value="Unassembled WGS sequence"/>
</dbReference>
<accession>A0A2P5AFM5</accession>
<comment type="caution">
    <text evidence="6">The sequence shown here is derived from an EMBL/GenBank/DDBJ whole genome shotgun (WGS) entry which is preliminary data.</text>
</comment>
<name>A0A2P5AFM5_PARAD</name>
<dbReference type="EMBL" id="JXTB01000616">
    <property type="protein sequence ID" value="PON35341.1"/>
    <property type="molecule type" value="Genomic_DNA"/>
</dbReference>
<evidence type="ECO:0000259" key="5">
    <source>
        <dbReference type="Pfam" id="PF08240"/>
    </source>
</evidence>
<organism evidence="6 7">
    <name type="scientific">Parasponia andersonii</name>
    <name type="common">Sponia andersonii</name>
    <dbReference type="NCBI Taxonomy" id="3476"/>
    <lineage>
        <taxon>Eukaryota</taxon>
        <taxon>Viridiplantae</taxon>
        <taxon>Streptophyta</taxon>
        <taxon>Embryophyta</taxon>
        <taxon>Tracheophyta</taxon>
        <taxon>Spermatophyta</taxon>
        <taxon>Magnoliopsida</taxon>
        <taxon>eudicotyledons</taxon>
        <taxon>Gunneridae</taxon>
        <taxon>Pentapetalae</taxon>
        <taxon>rosids</taxon>
        <taxon>fabids</taxon>
        <taxon>Rosales</taxon>
        <taxon>Cannabaceae</taxon>
        <taxon>Parasponia</taxon>
    </lineage>
</organism>
<dbReference type="GO" id="GO:0046872">
    <property type="term" value="F:metal ion binding"/>
    <property type="evidence" value="ECO:0007669"/>
    <property type="project" value="UniProtKB-KW"/>
</dbReference>